<dbReference type="EMBL" id="JAUIQD010000001">
    <property type="protein sequence ID" value="KAK3362535.1"/>
    <property type="molecule type" value="Genomic_DNA"/>
</dbReference>
<keyword evidence="2" id="KW-1185">Reference proteome</keyword>
<evidence type="ECO:0000313" key="1">
    <source>
        <dbReference type="EMBL" id="KAK3362535.1"/>
    </source>
</evidence>
<evidence type="ECO:0000313" key="2">
    <source>
        <dbReference type="Proteomes" id="UP001275084"/>
    </source>
</evidence>
<protein>
    <submittedName>
        <fullName evidence="1">Uncharacterized protein</fullName>
    </submittedName>
</protein>
<accession>A0AAJ0MJ87</accession>
<organism evidence="1 2">
    <name type="scientific">Lasiosphaeria hispida</name>
    <dbReference type="NCBI Taxonomy" id="260671"/>
    <lineage>
        <taxon>Eukaryota</taxon>
        <taxon>Fungi</taxon>
        <taxon>Dikarya</taxon>
        <taxon>Ascomycota</taxon>
        <taxon>Pezizomycotina</taxon>
        <taxon>Sordariomycetes</taxon>
        <taxon>Sordariomycetidae</taxon>
        <taxon>Sordariales</taxon>
        <taxon>Lasiosphaeriaceae</taxon>
        <taxon>Lasiosphaeria</taxon>
    </lineage>
</organism>
<sequence length="76" mass="8509">MYSALGWLARQAVIAMSIAEQLCYCFALLLVSVPGTWLGSGTRHLSATCIIGVNLMNRHREGRYTSRRVELARVIR</sequence>
<reference evidence="1" key="1">
    <citation type="journal article" date="2023" name="Mol. Phylogenet. Evol.">
        <title>Genome-scale phylogeny and comparative genomics of the fungal order Sordariales.</title>
        <authorList>
            <person name="Hensen N."/>
            <person name="Bonometti L."/>
            <person name="Westerberg I."/>
            <person name="Brannstrom I.O."/>
            <person name="Guillou S."/>
            <person name="Cros-Aarteil S."/>
            <person name="Calhoun S."/>
            <person name="Haridas S."/>
            <person name="Kuo A."/>
            <person name="Mondo S."/>
            <person name="Pangilinan J."/>
            <person name="Riley R."/>
            <person name="LaButti K."/>
            <person name="Andreopoulos B."/>
            <person name="Lipzen A."/>
            <person name="Chen C."/>
            <person name="Yan M."/>
            <person name="Daum C."/>
            <person name="Ng V."/>
            <person name="Clum A."/>
            <person name="Steindorff A."/>
            <person name="Ohm R.A."/>
            <person name="Martin F."/>
            <person name="Silar P."/>
            <person name="Natvig D.O."/>
            <person name="Lalanne C."/>
            <person name="Gautier V."/>
            <person name="Ament-Velasquez S.L."/>
            <person name="Kruys A."/>
            <person name="Hutchinson M.I."/>
            <person name="Powell A.J."/>
            <person name="Barry K."/>
            <person name="Miller A.N."/>
            <person name="Grigoriev I.V."/>
            <person name="Debuchy R."/>
            <person name="Gladieux P."/>
            <person name="Hiltunen Thoren M."/>
            <person name="Johannesson H."/>
        </authorList>
    </citation>
    <scope>NUCLEOTIDE SEQUENCE</scope>
    <source>
        <strain evidence="1">CBS 955.72</strain>
    </source>
</reference>
<reference evidence="1" key="2">
    <citation type="submission" date="2023-06" db="EMBL/GenBank/DDBJ databases">
        <authorList>
            <consortium name="Lawrence Berkeley National Laboratory"/>
            <person name="Haridas S."/>
            <person name="Hensen N."/>
            <person name="Bonometti L."/>
            <person name="Westerberg I."/>
            <person name="Brannstrom I.O."/>
            <person name="Guillou S."/>
            <person name="Cros-Aarteil S."/>
            <person name="Calhoun S."/>
            <person name="Kuo A."/>
            <person name="Mondo S."/>
            <person name="Pangilinan J."/>
            <person name="Riley R."/>
            <person name="Labutti K."/>
            <person name="Andreopoulos B."/>
            <person name="Lipzen A."/>
            <person name="Chen C."/>
            <person name="Yanf M."/>
            <person name="Daum C."/>
            <person name="Ng V."/>
            <person name="Clum A."/>
            <person name="Steindorff A."/>
            <person name="Ohm R."/>
            <person name="Martin F."/>
            <person name="Silar P."/>
            <person name="Natvig D."/>
            <person name="Lalanne C."/>
            <person name="Gautier V."/>
            <person name="Ament-Velasquez S.L."/>
            <person name="Kruys A."/>
            <person name="Hutchinson M.I."/>
            <person name="Powell A.J."/>
            <person name="Barry K."/>
            <person name="Miller A.N."/>
            <person name="Grigoriev I.V."/>
            <person name="Debuchy R."/>
            <person name="Gladieux P."/>
            <person name="Thoren M.H."/>
            <person name="Johannesson H."/>
        </authorList>
    </citation>
    <scope>NUCLEOTIDE SEQUENCE</scope>
    <source>
        <strain evidence="1">CBS 955.72</strain>
    </source>
</reference>
<proteinExistence type="predicted"/>
<gene>
    <name evidence="1" type="ORF">B0T25DRAFT_524528</name>
</gene>
<comment type="caution">
    <text evidence="1">The sequence shown here is derived from an EMBL/GenBank/DDBJ whole genome shotgun (WGS) entry which is preliminary data.</text>
</comment>
<dbReference type="AlphaFoldDB" id="A0AAJ0MJ87"/>
<dbReference type="Proteomes" id="UP001275084">
    <property type="component" value="Unassembled WGS sequence"/>
</dbReference>
<name>A0AAJ0MJ87_9PEZI</name>